<feature type="compositionally biased region" description="Basic residues" evidence="5">
    <location>
        <begin position="287"/>
        <end position="297"/>
    </location>
</feature>
<proteinExistence type="predicted"/>
<dbReference type="Proteomes" id="UP000319213">
    <property type="component" value="Unassembled WGS sequence"/>
</dbReference>
<accession>A0A543IYS3</accession>
<evidence type="ECO:0000256" key="1">
    <source>
        <dbReference type="ARBA" id="ARBA00004141"/>
    </source>
</evidence>
<dbReference type="RefSeq" id="WP_306465682.1">
    <property type="nucleotide sequence ID" value="NZ_BMPV01000001.1"/>
</dbReference>
<comment type="subcellular location">
    <subcellularLocation>
        <location evidence="1">Membrane</location>
        <topology evidence="1">Multi-pass membrane protein</topology>
    </subcellularLocation>
</comment>
<evidence type="ECO:0000256" key="3">
    <source>
        <dbReference type="ARBA" id="ARBA00022989"/>
    </source>
</evidence>
<keyword evidence="8" id="KW-0406">Ion transport</keyword>
<feature type="region of interest" description="Disordered" evidence="5">
    <location>
        <begin position="265"/>
        <end position="297"/>
    </location>
</feature>
<dbReference type="SUPFAM" id="SSF81324">
    <property type="entry name" value="Voltage-gated potassium channels"/>
    <property type="match status" value="1"/>
</dbReference>
<dbReference type="InterPro" id="IPR005821">
    <property type="entry name" value="Ion_trans_dom"/>
</dbReference>
<dbReference type="EMBL" id="VFPQ01000001">
    <property type="protein sequence ID" value="TQM75724.1"/>
    <property type="molecule type" value="Genomic_DNA"/>
</dbReference>
<feature type="transmembrane region" description="Helical" evidence="6">
    <location>
        <begin position="20"/>
        <end position="40"/>
    </location>
</feature>
<sequence length="297" mass="33002">MPFRERIRRMVEARWFQRTIVAVIVINAITLGLETSPTVVDRWGEVLYVIDHAALYVFVAELLAKIYVYRLRFFTDAWNLFDLAIVVISFMPTTGVTVLRALRILRALRLISVVPSLRRVVAALLGAIPGMASIALLLGLVLYVAAVMATKLYSRTAPDFFGDLPTSLFTLFQMMTGDAWSDIAREVMAEHPLAWVFFIVFVLVCTFVVLNLFIAVVVSAMEEEHKREHSMEDVILAQIAELRAEIRELRAAAGTDGRELADAMATAASVPNGASNGAHPNGNGGRRAGRKDRRRGR</sequence>
<dbReference type="PANTHER" id="PTHR10037:SF62">
    <property type="entry name" value="SODIUM CHANNEL PROTEIN 60E"/>
    <property type="match status" value="1"/>
</dbReference>
<dbReference type="InterPro" id="IPR027359">
    <property type="entry name" value="Volt_channel_dom_sf"/>
</dbReference>
<organism evidence="8 9">
    <name type="scientific">Thermopolyspora flexuosa</name>
    <dbReference type="NCBI Taxonomy" id="103836"/>
    <lineage>
        <taxon>Bacteria</taxon>
        <taxon>Bacillati</taxon>
        <taxon>Actinomycetota</taxon>
        <taxon>Actinomycetes</taxon>
        <taxon>Streptosporangiales</taxon>
        <taxon>Streptosporangiaceae</taxon>
        <taxon>Thermopolyspora</taxon>
    </lineage>
</organism>
<comment type="caution">
    <text evidence="8">The sequence shown here is derived from an EMBL/GenBank/DDBJ whole genome shotgun (WGS) entry which is preliminary data.</text>
</comment>
<dbReference type="PANTHER" id="PTHR10037">
    <property type="entry name" value="VOLTAGE-GATED CATION CHANNEL CALCIUM AND SODIUM"/>
    <property type="match status" value="1"/>
</dbReference>
<dbReference type="AlphaFoldDB" id="A0A543IYS3"/>
<evidence type="ECO:0000313" key="9">
    <source>
        <dbReference type="Proteomes" id="UP000319213"/>
    </source>
</evidence>
<dbReference type="Pfam" id="PF00520">
    <property type="entry name" value="Ion_trans"/>
    <property type="match status" value="1"/>
</dbReference>
<dbReference type="GO" id="GO:0001518">
    <property type="term" value="C:voltage-gated sodium channel complex"/>
    <property type="evidence" value="ECO:0007669"/>
    <property type="project" value="TreeGrafter"/>
</dbReference>
<evidence type="ECO:0000259" key="7">
    <source>
        <dbReference type="Pfam" id="PF00520"/>
    </source>
</evidence>
<keyword evidence="9" id="KW-1185">Reference proteome</keyword>
<dbReference type="Gene3D" id="1.20.120.350">
    <property type="entry name" value="Voltage-gated potassium channels. Chain C"/>
    <property type="match status" value="1"/>
</dbReference>
<evidence type="ECO:0000313" key="8">
    <source>
        <dbReference type="EMBL" id="TQM75724.1"/>
    </source>
</evidence>
<keyword evidence="3 6" id="KW-1133">Transmembrane helix</keyword>
<dbReference type="GO" id="GO:0005248">
    <property type="term" value="F:voltage-gated sodium channel activity"/>
    <property type="evidence" value="ECO:0007669"/>
    <property type="project" value="TreeGrafter"/>
</dbReference>
<feature type="transmembrane region" description="Helical" evidence="6">
    <location>
        <begin position="193"/>
        <end position="221"/>
    </location>
</feature>
<feature type="transmembrane region" description="Helical" evidence="6">
    <location>
        <begin position="80"/>
        <end position="102"/>
    </location>
</feature>
<keyword evidence="8" id="KW-0407">Ion channel</keyword>
<dbReference type="InterPro" id="IPR043203">
    <property type="entry name" value="VGCC_Ca_Na"/>
</dbReference>
<name>A0A543IYS3_9ACTN</name>
<dbReference type="Gene3D" id="1.10.287.70">
    <property type="match status" value="1"/>
</dbReference>
<reference evidence="8 9" key="1">
    <citation type="submission" date="2019-06" db="EMBL/GenBank/DDBJ databases">
        <title>Sequencing the genomes of 1000 actinobacteria strains.</title>
        <authorList>
            <person name="Klenk H.-P."/>
        </authorList>
    </citation>
    <scope>NUCLEOTIDE SEQUENCE [LARGE SCALE GENOMIC DNA]</scope>
    <source>
        <strain evidence="8 9">DSM 43186</strain>
    </source>
</reference>
<evidence type="ECO:0000256" key="2">
    <source>
        <dbReference type="ARBA" id="ARBA00022692"/>
    </source>
</evidence>
<keyword evidence="2 6" id="KW-0812">Transmembrane</keyword>
<protein>
    <submittedName>
        <fullName evidence="8">Voltage-gated sodium channel</fullName>
    </submittedName>
</protein>
<feature type="transmembrane region" description="Helical" evidence="6">
    <location>
        <begin position="122"/>
        <end position="148"/>
    </location>
</feature>
<evidence type="ECO:0000256" key="5">
    <source>
        <dbReference type="SAM" id="MobiDB-lite"/>
    </source>
</evidence>
<keyword evidence="4 6" id="KW-0472">Membrane</keyword>
<feature type="domain" description="Ion transport" evidence="7">
    <location>
        <begin position="14"/>
        <end position="228"/>
    </location>
</feature>
<keyword evidence="8" id="KW-0813">Transport</keyword>
<gene>
    <name evidence="8" type="ORF">FHX40_2442</name>
</gene>
<evidence type="ECO:0000256" key="6">
    <source>
        <dbReference type="SAM" id="Phobius"/>
    </source>
</evidence>
<evidence type="ECO:0000256" key="4">
    <source>
        <dbReference type="ARBA" id="ARBA00023136"/>
    </source>
</evidence>